<gene>
    <name evidence="12" type="ORF">EMWEY_00006160</name>
</gene>
<evidence type="ECO:0000256" key="6">
    <source>
        <dbReference type="ARBA" id="ARBA00022691"/>
    </source>
</evidence>
<evidence type="ECO:0000256" key="3">
    <source>
        <dbReference type="ARBA" id="ARBA00012151"/>
    </source>
</evidence>
<dbReference type="OrthoDB" id="333751at2759"/>
<keyword evidence="8 10" id="KW-1133">Transmembrane helix</keyword>
<feature type="compositionally biased region" description="Basic and acidic residues" evidence="11">
    <location>
        <begin position="134"/>
        <end position="153"/>
    </location>
</feature>
<organism evidence="12 13">
    <name type="scientific">Eimeria maxima</name>
    <name type="common">Coccidian parasite</name>
    <dbReference type="NCBI Taxonomy" id="5804"/>
    <lineage>
        <taxon>Eukaryota</taxon>
        <taxon>Sar</taxon>
        <taxon>Alveolata</taxon>
        <taxon>Apicomplexa</taxon>
        <taxon>Conoidasida</taxon>
        <taxon>Coccidia</taxon>
        <taxon>Eucoccidiorida</taxon>
        <taxon>Eimeriorina</taxon>
        <taxon>Eimeriidae</taxon>
        <taxon>Eimeria</taxon>
    </lineage>
</organism>
<dbReference type="PROSITE" id="PS51564">
    <property type="entry name" value="SAM_ICMT"/>
    <property type="match status" value="1"/>
</dbReference>
<dbReference type="GO" id="GO:0004671">
    <property type="term" value="F:protein C-terminal S-isoprenylcysteine carboxyl O-methyltransferase activity"/>
    <property type="evidence" value="ECO:0007669"/>
    <property type="project" value="UniProtKB-EC"/>
</dbReference>
<comment type="similarity">
    <text evidence="2 10">Belongs to the class VI-like SAM-binding methyltransferase superfamily. Isoprenylcysteine carboxyl methyltransferase family.</text>
</comment>
<dbReference type="OMA" id="FWWAVGS"/>
<feature type="transmembrane region" description="Helical" evidence="10">
    <location>
        <begin position="463"/>
        <end position="492"/>
    </location>
</feature>
<evidence type="ECO:0000313" key="13">
    <source>
        <dbReference type="Proteomes" id="UP000030763"/>
    </source>
</evidence>
<comment type="catalytic activity">
    <reaction evidence="10">
        <text>[protein]-C-terminal S-[(2E,6E)-farnesyl]-L-cysteine + S-adenosyl-L-methionine = [protein]-C-terminal S-[(2E,6E)-farnesyl]-L-cysteine methyl ester + S-adenosyl-L-homocysteine</text>
        <dbReference type="Rhea" id="RHEA:21672"/>
        <dbReference type="Rhea" id="RHEA-COMP:12125"/>
        <dbReference type="Rhea" id="RHEA-COMP:12126"/>
        <dbReference type="ChEBI" id="CHEBI:57856"/>
        <dbReference type="ChEBI" id="CHEBI:59789"/>
        <dbReference type="ChEBI" id="CHEBI:90510"/>
        <dbReference type="ChEBI" id="CHEBI:90511"/>
        <dbReference type="EC" id="2.1.1.100"/>
    </reaction>
</comment>
<dbReference type="GO" id="GO:0005789">
    <property type="term" value="C:endoplasmic reticulum membrane"/>
    <property type="evidence" value="ECO:0007669"/>
    <property type="project" value="UniProtKB-SubCell"/>
</dbReference>
<dbReference type="EMBL" id="HG721758">
    <property type="protein sequence ID" value="CDJ60332.1"/>
    <property type="molecule type" value="Genomic_DNA"/>
</dbReference>
<feature type="transmembrane region" description="Helical" evidence="10">
    <location>
        <begin position="286"/>
        <end position="308"/>
    </location>
</feature>
<sequence length="606" mass="65932">MARPTTTGPAAVAAGASSGAADAAAAAVTQGRRNPPPPPPVLLCGVGESQHQQMKQHEAAAEAAAACPFLASQWSRATGGTIGAAAPGTYVTNILAAAADAAVCREGVIDLLGDPEIRCRPSIKHSSSSSSRSSNKDSNIDKRGVLGDPEISRRPSSNLSSSSSSRSSSKESNIDKRTEWTRRQVGMHLVRFGAFAAGAFVGLLLLLLERQQQEEELQQNLHYVGQQELLQQLHHRGDSCMIGRSVARGFWVVVFAGVMVHKQPDSSSNSTSNNSSSSSRSLTVDMCYQCIALSVAGCCLMFFSLLLLQCRLSCAAAAEALFILLLLLHHSTEYLFVLSFHPQDLSFDSFLLNNSQVYAAVLLLALLEQQLKPSVAAAVLNSSNALLLQLLLQQQVHLPQLVLQLLTFAWHVLLQRPLLPSDLDVLLLPLQRQQQIVPSSPATTASAGAAGAFEPPSEVYWQLYIMCMLVLISASGLVAAIGGLMLRCLGFLTLRENFTHQIRRKKTEKHRLCVHGVYSKCRHPAYAGWFWWAVGSQIVLLNVICCCLFSVVSFVFFLERISFEEKQLIKLFGRDYEVYRHRVRTIGIPGLQSALDAAEKAQRRSS</sequence>
<evidence type="ECO:0000256" key="2">
    <source>
        <dbReference type="ARBA" id="ARBA00009140"/>
    </source>
</evidence>
<dbReference type="GO" id="GO:0032259">
    <property type="term" value="P:methylation"/>
    <property type="evidence" value="ECO:0007669"/>
    <property type="project" value="UniProtKB-KW"/>
</dbReference>
<dbReference type="RefSeq" id="XP_013336982.1">
    <property type="nucleotide sequence ID" value="XM_013481528.1"/>
</dbReference>
<name>U6M7Y3_EIMMA</name>
<evidence type="ECO:0000256" key="10">
    <source>
        <dbReference type="RuleBase" id="RU362022"/>
    </source>
</evidence>
<dbReference type="InterPro" id="IPR007269">
    <property type="entry name" value="ICMT_MeTrfase"/>
</dbReference>
<feature type="compositionally biased region" description="Low complexity" evidence="11">
    <location>
        <begin position="124"/>
        <end position="133"/>
    </location>
</feature>
<dbReference type="Proteomes" id="UP000030763">
    <property type="component" value="Unassembled WGS sequence"/>
</dbReference>
<dbReference type="PANTHER" id="PTHR12714:SF9">
    <property type="entry name" value="PROTEIN-S-ISOPRENYLCYSTEINE O-METHYLTRANSFERASE"/>
    <property type="match status" value="1"/>
</dbReference>
<evidence type="ECO:0000256" key="8">
    <source>
        <dbReference type="ARBA" id="ARBA00022989"/>
    </source>
</evidence>
<evidence type="ECO:0000256" key="9">
    <source>
        <dbReference type="ARBA" id="ARBA00023136"/>
    </source>
</evidence>
<dbReference type="AlphaFoldDB" id="U6M7Y3"/>
<keyword evidence="7 10" id="KW-0812">Transmembrane</keyword>
<reference evidence="12" key="2">
    <citation type="submission" date="2013-10" db="EMBL/GenBank/DDBJ databases">
        <authorList>
            <person name="Aslett M."/>
        </authorList>
    </citation>
    <scope>NUCLEOTIDE SEQUENCE [LARGE SCALE GENOMIC DNA]</scope>
    <source>
        <strain evidence="12">Weybridge</strain>
    </source>
</reference>
<evidence type="ECO:0000256" key="1">
    <source>
        <dbReference type="ARBA" id="ARBA00004141"/>
    </source>
</evidence>
<keyword evidence="9 10" id="KW-0472">Membrane</keyword>
<dbReference type="GeneID" id="25334602"/>
<accession>U6M7Y3</accession>
<feature type="transmembrane region" description="Helical" evidence="10">
    <location>
        <begin position="189"/>
        <end position="208"/>
    </location>
</feature>
<feature type="region of interest" description="Disordered" evidence="11">
    <location>
        <begin position="120"/>
        <end position="177"/>
    </location>
</feature>
<evidence type="ECO:0000256" key="7">
    <source>
        <dbReference type="ARBA" id="ARBA00022692"/>
    </source>
</evidence>
<comment type="subcellular location">
    <subcellularLocation>
        <location evidence="10">Endoplasmic reticulum membrane</location>
        <topology evidence="10">Multi-pass membrane protein</topology>
    </subcellularLocation>
    <subcellularLocation>
        <location evidence="1">Membrane</location>
        <topology evidence="1">Multi-pass membrane protein</topology>
    </subcellularLocation>
</comment>
<keyword evidence="4 10" id="KW-0489">Methyltransferase</keyword>
<dbReference type="Pfam" id="PF04140">
    <property type="entry name" value="ICMT"/>
    <property type="match status" value="1"/>
</dbReference>
<feature type="compositionally biased region" description="Low complexity" evidence="11">
    <location>
        <begin position="154"/>
        <end position="167"/>
    </location>
</feature>
<feature type="transmembrane region" description="Helical" evidence="10">
    <location>
        <begin position="538"/>
        <end position="558"/>
    </location>
</feature>
<feature type="compositionally biased region" description="Basic and acidic residues" evidence="11">
    <location>
        <begin position="168"/>
        <end position="177"/>
    </location>
</feature>
<dbReference type="InterPro" id="IPR025770">
    <property type="entry name" value="PPMT_MeTrfase"/>
</dbReference>
<protein>
    <recommendedName>
        <fullName evidence="3 10">Protein-S-isoprenylcysteine O-methyltransferase</fullName>
        <ecNumber evidence="3 10">2.1.1.100</ecNumber>
    </recommendedName>
</protein>
<dbReference type="EC" id="2.1.1.100" evidence="3 10"/>
<evidence type="ECO:0000256" key="5">
    <source>
        <dbReference type="ARBA" id="ARBA00022679"/>
    </source>
</evidence>
<keyword evidence="10" id="KW-0256">Endoplasmic reticulum</keyword>
<keyword evidence="5 12" id="KW-0808">Transferase</keyword>
<keyword evidence="13" id="KW-1185">Reference proteome</keyword>
<dbReference type="PANTHER" id="PTHR12714">
    <property type="entry name" value="PROTEIN-S ISOPRENYLCYSTEINE O-METHYLTRANSFERASE"/>
    <property type="match status" value="1"/>
</dbReference>
<dbReference type="Gene3D" id="1.20.120.1630">
    <property type="match status" value="1"/>
</dbReference>
<dbReference type="VEuPathDB" id="ToxoDB:EMWEY_00006160"/>
<keyword evidence="6 10" id="KW-0949">S-adenosyl-L-methionine</keyword>
<reference evidence="12" key="1">
    <citation type="submission" date="2013-10" db="EMBL/GenBank/DDBJ databases">
        <title>Genomic analysis of the causative agents of coccidiosis in chickens.</title>
        <authorList>
            <person name="Reid A.J."/>
            <person name="Blake D."/>
            <person name="Billington K."/>
            <person name="Browne H."/>
            <person name="Dunn M."/>
            <person name="Hung S."/>
            <person name="Kawahara F."/>
            <person name="Miranda-Saavedra D."/>
            <person name="Mourier T."/>
            <person name="Nagra H."/>
            <person name="Otto T.D."/>
            <person name="Rawlings N."/>
            <person name="Sanchez A."/>
            <person name="Sanders M."/>
            <person name="Subramaniam C."/>
            <person name="Tay Y."/>
            <person name="Dear P."/>
            <person name="Doerig C."/>
            <person name="Gruber A."/>
            <person name="Parkinson J."/>
            <person name="Shirley M."/>
            <person name="Wan K.L."/>
            <person name="Berriman M."/>
            <person name="Tomley F."/>
            <person name="Pain A."/>
        </authorList>
    </citation>
    <scope>NUCLEOTIDE SEQUENCE [LARGE SCALE GENOMIC DNA]</scope>
    <source>
        <strain evidence="12">Weybridge</strain>
    </source>
</reference>
<proteinExistence type="inferred from homology"/>
<evidence type="ECO:0000256" key="11">
    <source>
        <dbReference type="SAM" id="MobiDB-lite"/>
    </source>
</evidence>
<evidence type="ECO:0000256" key="4">
    <source>
        <dbReference type="ARBA" id="ARBA00022603"/>
    </source>
</evidence>
<evidence type="ECO:0000313" key="12">
    <source>
        <dbReference type="EMBL" id="CDJ60332.1"/>
    </source>
</evidence>